<keyword evidence="14" id="KW-0464">Manganese</keyword>
<evidence type="ECO:0000256" key="3">
    <source>
        <dbReference type="ARBA" id="ARBA00004323"/>
    </source>
</evidence>
<evidence type="ECO:0000256" key="13">
    <source>
        <dbReference type="ARBA" id="ARBA00023136"/>
    </source>
</evidence>
<keyword evidence="9" id="KW-0479">Metal-binding</keyword>
<dbReference type="SUPFAM" id="SSF53448">
    <property type="entry name" value="Nucleotide-diphospho-sugar transferases"/>
    <property type="match status" value="1"/>
</dbReference>
<dbReference type="PANTHER" id="PTHR10468:SF0">
    <property type="entry name" value="ALPHA-1,3-MANNOSYL-GLYCOPROTEIN 2-BETA-N-ACETYLGLUCOSAMINYLTRANSFERASE"/>
    <property type="match status" value="1"/>
</dbReference>
<dbReference type="Gene3D" id="1.20.1250.20">
    <property type="entry name" value="MFS general substrate transporter like domains"/>
    <property type="match status" value="1"/>
</dbReference>
<dbReference type="Gene3D" id="3.90.550.10">
    <property type="entry name" value="Spore Coat Polysaccharide Biosynthesis Protein SpsA, Chain A"/>
    <property type="match status" value="1"/>
</dbReference>
<keyword evidence="8 19" id="KW-0812">Transmembrane</keyword>
<dbReference type="AlphaFoldDB" id="A0A3M7P9M5"/>
<keyword evidence="13 19" id="KW-0472">Membrane</keyword>
<proteinExistence type="inferred from homology"/>
<sequence>MSLINNSTKKGFPEYIGRYAKILNNKDIENRIGKLENSLDNLNKNAIHNSISQKRHFSKNKVIESPQEKKNDLNIGKTVVLVMACNRPESVENHLRQLIEKRASSNLNSNNFPIIVSQDCGHQKTTNSINKFSSNLYAIIRQPDQTDITRSKTGPIAQHMRGYFKISRHYKWALDQVFVKFNFSSVIITEDDLNIAVDFFDYFKSMLSVLEQDKSLYCVSAWNDNGKQSLIDSSRSELVHRSDFFPGLGWMMLRSLWVDELRPKWPQAFWDDWLREPEQRKDRSCLRPEISRTDMAIQYAKKGVSMGQFFDNYLKLIIINKNPIDWSKIDTTTLRKEKFDPKYIADVYDNSVEMPFLDYLKISNSTDSINKKSVLIVYNSKQEFVKFAKYFGIMNDFKSGVPRTGYLGVVRIFFKSRVIYIAPKQKKNWSKYDQSYKGMIEVSVENEINSKGDICKLKDGKEKVNDKSKLRLNYFCLCLYAFMTGTDFAVIIPTLWDRLNFDYSANGTFMGLVISSYSFSGVVSGLVMGKISDKCRKNKIFMLFSIVFAVIGHILYFFGINKYFVLLARTLSGISIGASTVALAFIARTTSEKKRTAILSIVMASRQFGLMFGPAFNIILRQVNFYLFGKFLVDRKSIPGLFMAFTWTLLETMVIPFTEIMFDWNELENSILFCCGGSYTFNSIIIGLSIACIFLPFVDKFDKDFQSKNQSLNKTNSTVDAIKAHQNSDGVFFGAFVVFVIFDVIGLPAIAITSSSLFTKMIDNKYQGFGQGIQRGILGIGTIIGPLCAGPLIYKPIILVSIILGLNRLKIIL</sequence>
<evidence type="ECO:0000256" key="5">
    <source>
        <dbReference type="ARBA" id="ARBA00006492"/>
    </source>
</evidence>
<dbReference type="PANTHER" id="PTHR10468">
    <property type="entry name" value="PROTEIN O-LINKED-MANNOSE BETA-1,2-N-ACETYLGLUCOSAMINYLTRANSFERASE 1/ALPHA-1,3-MANNOSYL-GLYCOPROTEIN 2-BETA-N-ACETYLGLUCOSAMINYLTRANSFERASE"/>
    <property type="match status" value="1"/>
</dbReference>
<evidence type="ECO:0000256" key="1">
    <source>
        <dbReference type="ARBA" id="ARBA00001936"/>
    </source>
</evidence>
<dbReference type="OrthoDB" id="440755at2759"/>
<comment type="subcellular location">
    <subcellularLocation>
        <location evidence="3">Golgi apparatus membrane</location>
        <topology evidence="3">Single-pass type II membrane protein</topology>
    </subcellularLocation>
    <subcellularLocation>
        <location evidence="2">Membrane</location>
        <topology evidence="2">Multi-pass membrane protein</topology>
    </subcellularLocation>
</comment>
<evidence type="ECO:0000256" key="6">
    <source>
        <dbReference type="ARBA" id="ARBA00022676"/>
    </source>
</evidence>
<dbReference type="InterPro" id="IPR052261">
    <property type="entry name" value="Glycosyltransferase_13"/>
</dbReference>
<feature type="transmembrane region" description="Helical" evidence="19">
    <location>
        <begin position="564"/>
        <end position="586"/>
    </location>
</feature>
<evidence type="ECO:0000256" key="10">
    <source>
        <dbReference type="ARBA" id="ARBA00022968"/>
    </source>
</evidence>
<evidence type="ECO:0000256" key="19">
    <source>
        <dbReference type="SAM" id="Phobius"/>
    </source>
</evidence>
<gene>
    <name evidence="21" type="ORF">BpHYR1_026938</name>
</gene>
<dbReference type="InterPro" id="IPR036259">
    <property type="entry name" value="MFS_trans_sf"/>
</dbReference>
<accession>A0A3M7P9M5</accession>
<dbReference type="InterPro" id="IPR011701">
    <property type="entry name" value="MFS"/>
</dbReference>
<comment type="similarity">
    <text evidence="5">Belongs to the glycosyltransferase 13 family.</text>
</comment>
<dbReference type="UniPathway" id="UPA00378"/>
<evidence type="ECO:0000256" key="16">
    <source>
        <dbReference type="ARBA" id="ARBA00038949"/>
    </source>
</evidence>
<feature type="transmembrane region" description="Helical" evidence="19">
    <location>
        <begin position="778"/>
        <end position="804"/>
    </location>
</feature>
<dbReference type="FunFam" id="3.90.550.10:FF:000252">
    <property type="entry name" value="Protein O-linked-mannose beta-1,2-N-acetylglucosaminyltransferase 1"/>
    <property type="match status" value="1"/>
</dbReference>
<dbReference type="InterPro" id="IPR020846">
    <property type="entry name" value="MFS_dom"/>
</dbReference>
<feature type="domain" description="Major facilitator superfamily (MFS) profile" evidence="20">
    <location>
        <begin position="473"/>
        <end position="813"/>
    </location>
</feature>
<evidence type="ECO:0000313" key="22">
    <source>
        <dbReference type="Proteomes" id="UP000276133"/>
    </source>
</evidence>
<dbReference type="Proteomes" id="UP000276133">
    <property type="component" value="Unassembled WGS sequence"/>
</dbReference>
<evidence type="ECO:0000256" key="11">
    <source>
        <dbReference type="ARBA" id="ARBA00022989"/>
    </source>
</evidence>
<evidence type="ECO:0000256" key="7">
    <source>
        <dbReference type="ARBA" id="ARBA00022679"/>
    </source>
</evidence>
<dbReference type="GO" id="GO:0022857">
    <property type="term" value="F:transmembrane transporter activity"/>
    <property type="evidence" value="ECO:0007669"/>
    <property type="project" value="InterPro"/>
</dbReference>
<comment type="caution">
    <text evidence="21">The sequence shown here is derived from an EMBL/GenBank/DDBJ whole genome shotgun (WGS) entry which is preliminary data.</text>
</comment>
<evidence type="ECO:0000256" key="8">
    <source>
        <dbReference type="ARBA" id="ARBA00022692"/>
    </source>
</evidence>
<dbReference type="GO" id="GO:0006487">
    <property type="term" value="P:protein N-linked glycosylation"/>
    <property type="evidence" value="ECO:0007669"/>
    <property type="project" value="TreeGrafter"/>
</dbReference>
<keyword evidence="7 21" id="KW-0808">Transferase</keyword>
<evidence type="ECO:0000256" key="14">
    <source>
        <dbReference type="ARBA" id="ARBA00023211"/>
    </source>
</evidence>
<keyword evidence="10" id="KW-0735">Signal-anchor</keyword>
<dbReference type="Pfam" id="PF07690">
    <property type="entry name" value="MFS_1"/>
    <property type="match status" value="1"/>
</dbReference>
<feature type="transmembrane region" description="Helical" evidence="19">
    <location>
        <begin position="640"/>
        <end position="658"/>
    </location>
</feature>
<evidence type="ECO:0000256" key="17">
    <source>
        <dbReference type="ARBA" id="ARBA00041712"/>
    </source>
</evidence>
<dbReference type="EC" id="2.4.1.101" evidence="16"/>
<comment type="cofactor">
    <cofactor evidence="1">
        <name>Mn(2+)</name>
        <dbReference type="ChEBI" id="CHEBI:29035"/>
    </cofactor>
</comment>
<dbReference type="EMBL" id="REGN01012351">
    <property type="protein sequence ID" value="RMZ95689.1"/>
    <property type="molecule type" value="Genomic_DNA"/>
</dbReference>
<dbReference type="Gene3D" id="3.10.180.20">
    <property type="entry name" value="N-Acetylglucosaminyltransferase I, Domain 2"/>
    <property type="match status" value="1"/>
</dbReference>
<evidence type="ECO:0000256" key="15">
    <source>
        <dbReference type="ARBA" id="ARBA00037706"/>
    </source>
</evidence>
<feature type="transmembrane region" description="Helical" evidence="19">
    <location>
        <begin position="540"/>
        <end position="558"/>
    </location>
</feature>
<dbReference type="InterPro" id="IPR004139">
    <property type="entry name" value="Glyco_trans_13"/>
</dbReference>
<dbReference type="SUPFAM" id="SSF103473">
    <property type="entry name" value="MFS general substrate transporter"/>
    <property type="match status" value="1"/>
</dbReference>
<evidence type="ECO:0000256" key="4">
    <source>
        <dbReference type="ARBA" id="ARBA00004922"/>
    </source>
</evidence>
<comment type="catalytic activity">
    <reaction evidence="18">
        <text>N(4)-(alpha-D-Man-(1-&gt;3)-[alpha-D-Man-(1-&gt;3)-[alpha-D-Man-(1-&gt;6)]-alpha-D-Man-(1-&gt;6)]-beta-D-Man-(1-&gt;4)-beta-D-GlcNAc-(1-&gt;4)-beta-D-GlcNAc)-L-asparaginyl-[protein] (N-glucan mannose isomer 5A1,2) + UDP-N-acetyl-alpha-D-glucosamine = N(4)-{beta-D-GlcNAc-(1-&gt;2)-alpha-D-Man-(1-&gt;3)-[alpha-D-Man-(1-&gt;3)-[alpha-D-Man-(1-&gt;6)]-alpha-D-Man-(1-&gt;6)]-beta-D-Man-(1-&gt;4)-beta-D-GlcNAc-(1-&gt;4)-beta-D-GlcNAc}-L-asparaginyl-[protein] + UDP + H(+)</text>
        <dbReference type="Rhea" id="RHEA:11456"/>
        <dbReference type="Rhea" id="RHEA-COMP:14367"/>
        <dbReference type="Rhea" id="RHEA-COMP:14368"/>
        <dbReference type="ChEBI" id="CHEBI:15378"/>
        <dbReference type="ChEBI" id="CHEBI:57705"/>
        <dbReference type="ChEBI" id="CHEBI:58223"/>
        <dbReference type="ChEBI" id="CHEBI:59087"/>
        <dbReference type="ChEBI" id="CHEBI:60625"/>
        <dbReference type="EC" id="2.4.1.101"/>
    </reaction>
</comment>
<comment type="function">
    <text evidence="15">Initiates complex N-linked carbohydrate formation. Essential for the conversion of high-mannose to hybrid and complex N-glycans.</text>
</comment>
<reference evidence="21 22" key="1">
    <citation type="journal article" date="2018" name="Sci. Rep.">
        <title>Genomic signatures of local adaptation to the degree of environmental predictability in rotifers.</title>
        <authorList>
            <person name="Franch-Gras L."/>
            <person name="Hahn C."/>
            <person name="Garcia-Roger E.M."/>
            <person name="Carmona M.J."/>
            <person name="Serra M."/>
            <person name="Gomez A."/>
        </authorList>
    </citation>
    <scope>NUCLEOTIDE SEQUENCE [LARGE SCALE GENOMIC DNA]</scope>
    <source>
        <strain evidence="21">HYR1</strain>
    </source>
</reference>
<organism evidence="21 22">
    <name type="scientific">Brachionus plicatilis</name>
    <name type="common">Marine rotifer</name>
    <name type="synonym">Brachionus muelleri</name>
    <dbReference type="NCBI Taxonomy" id="10195"/>
    <lineage>
        <taxon>Eukaryota</taxon>
        <taxon>Metazoa</taxon>
        <taxon>Spiralia</taxon>
        <taxon>Gnathifera</taxon>
        <taxon>Rotifera</taxon>
        <taxon>Eurotatoria</taxon>
        <taxon>Monogononta</taxon>
        <taxon>Pseudotrocha</taxon>
        <taxon>Ploima</taxon>
        <taxon>Brachionidae</taxon>
        <taxon>Brachionus</taxon>
    </lineage>
</organism>
<evidence type="ECO:0000256" key="12">
    <source>
        <dbReference type="ARBA" id="ARBA00023034"/>
    </source>
</evidence>
<evidence type="ECO:0000313" key="21">
    <source>
        <dbReference type="EMBL" id="RMZ95689.1"/>
    </source>
</evidence>
<dbReference type="PROSITE" id="PS50850">
    <property type="entry name" value="MFS"/>
    <property type="match status" value="1"/>
</dbReference>
<dbReference type="STRING" id="10195.A0A3M7P9M5"/>
<keyword evidence="22" id="KW-1185">Reference proteome</keyword>
<name>A0A3M7P9M5_BRAPC</name>
<dbReference type="GO" id="GO:0046872">
    <property type="term" value="F:metal ion binding"/>
    <property type="evidence" value="ECO:0007669"/>
    <property type="project" value="UniProtKB-KW"/>
</dbReference>
<evidence type="ECO:0000256" key="2">
    <source>
        <dbReference type="ARBA" id="ARBA00004141"/>
    </source>
</evidence>
<protein>
    <recommendedName>
        <fullName evidence="16">alpha-1,3-mannosyl-glycoprotein 2-beta-N-acetylglucosaminyltransferase</fullName>
        <ecNumber evidence="16">2.4.1.101</ecNumber>
    </recommendedName>
    <alternativeName>
        <fullName evidence="17">N-glycosyl-oligosaccharide-glycoprotein N-acetylglucosaminyltransferase I</fullName>
    </alternativeName>
</protein>
<comment type="pathway">
    <text evidence="4">Protein modification; protein glycosylation.</text>
</comment>
<keyword evidence="6 21" id="KW-0328">Glycosyltransferase</keyword>
<dbReference type="Pfam" id="PF03071">
    <property type="entry name" value="GNT-I"/>
    <property type="match status" value="1"/>
</dbReference>
<feature type="transmembrane region" description="Helical" evidence="19">
    <location>
        <begin position="472"/>
        <end position="496"/>
    </location>
</feature>
<dbReference type="InterPro" id="IPR029044">
    <property type="entry name" value="Nucleotide-diphossugar_trans"/>
</dbReference>
<keyword evidence="12" id="KW-0333">Golgi apparatus</keyword>
<evidence type="ECO:0000259" key="20">
    <source>
        <dbReference type="PROSITE" id="PS50850"/>
    </source>
</evidence>
<dbReference type="GO" id="GO:0000139">
    <property type="term" value="C:Golgi membrane"/>
    <property type="evidence" value="ECO:0007669"/>
    <property type="project" value="UniProtKB-SubCell"/>
</dbReference>
<keyword evidence="11 19" id="KW-1133">Transmembrane helix</keyword>
<feature type="transmembrane region" description="Helical" evidence="19">
    <location>
        <begin position="508"/>
        <end position="528"/>
    </location>
</feature>
<evidence type="ECO:0000256" key="18">
    <source>
        <dbReference type="ARBA" id="ARBA00049421"/>
    </source>
</evidence>
<feature type="transmembrane region" description="Helical" evidence="19">
    <location>
        <begin position="670"/>
        <end position="698"/>
    </location>
</feature>
<evidence type="ECO:0000256" key="9">
    <source>
        <dbReference type="ARBA" id="ARBA00022723"/>
    </source>
</evidence>
<feature type="transmembrane region" description="Helical" evidence="19">
    <location>
        <begin position="731"/>
        <end position="758"/>
    </location>
</feature>
<dbReference type="GO" id="GO:0003827">
    <property type="term" value="F:alpha-1,3-mannosylglycoprotein 2-beta-N-acetylglucosaminyltransferase activity"/>
    <property type="evidence" value="ECO:0007669"/>
    <property type="project" value="UniProtKB-EC"/>
</dbReference>